<organism evidence="2 3">
    <name type="scientific">Rosa chinensis</name>
    <name type="common">China rose</name>
    <dbReference type="NCBI Taxonomy" id="74649"/>
    <lineage>
        <taxon>Eukaryota</taxon>
        <taxon>Viridiplantae</taxon>
        <taxon>Streptophyta</taxon>
        <taxon>Embryophyta</taxon>
        <taxon>Tracheophyta</taxon>
        <taxon>Spermatophyta</taxon>
        <taxon>Magnoliopsida</taxon>
        <taxon>eudicotyledons</taxon>
        <taxon>Gunneridae</taxon>
        <taxon>Pentapetalae</taxon>
        <taxon>rosids</taxon>
        <taxon>fabids</taxon>
        <taxon>Rosales</taxon>
        <taxon>Rosaceae</taxon>
        <taxon>Rosoideae</taxon>
        <taxon>Rosoideae incertae sedis</taxon>
        <taxon>Rosa</taxon>
    </lineage>
</organism>
<accession>A0A2P6PEL3</accession>
<feature type="compositionally biased region" description="Basic and acidic residues" evidence="1">
    <location>
        <begin position="1"/>
        <end position="10"/>
    </location>
</feature>
<dbReference type="Proteomes" id="UP000238479">
    <property type="component" value="Chromosome 7"/>
</dbReference>
<sequence length="102" mass="11239">MSSTKPDRHSLTRFPATGNPVLSQFSGHLQESNGSGSLHLINTRQIPIVSSPKSHRRRQEESQRVIGFPIGFPDSGQFAESHRCQMLPLDLAQPIHGVGLSR</sequence>
<comment type="caution">
    <text evidence="2">The sequence shown here is derived from an EMBL/GenBank/DDBJ whole genome shotgun (WGS) entry which is preliminary data.</text>
</comment>
<proteinExistence type="predicted"/>
<name>A0A2P6PEL3_ROSCH</name>
<feature type="region of interest" description="Disordered" evidence="1">
    <location>
        <begin position="1"/>
        <end position="38"/>
    </location>
</feature>
<reference evidence="2 3" key="1">
    <citation type="journal article" date="2018" name="Nat. Genet.">
        <title>The Rosa genome provides new insights in the design of modern roses.</title>
        <authorList>
            <person name="Bendahmane M."/>
        </authorList>
    </citation>
    <scope>NUCLEOTIDE SEQUENCE [LARGE SCALE GENOMIC DNA]</scope>
    <source>
        <strain evidence="3">cv. Old Blush</strain>
    </source>
</reference>
<protein>
    <submittedName>
        <fullName evidence="2">Uncharacterized protein</fullName>
    </submittedName>
</protein>
<feature type="compositionally biased region" description="Polar residues" evidence="1">
    <location>
        <begin position="20"/>
        <end position="38"/>
    </location>
</feature>
<keyword evidence="3" id="KW-1185">Reference proteome</keyword>
<evidence type="ECO:0000313" key="2">
    <source>
        <dbReference type="EMBL" id="PRQ20365.1"/>
    </source>
</evidence>
<evidence type="ECO:0000256" key="1">
    <source>
        <dbReference type="SAM" id="MobiDB-lite"/>
    </source>
</evidence>
<dbReference type="AlphaFoldDB" id="A0A2P6PEL3"/>
<dbReference type="Gramene" id="PRQ20365">
    <property type="protein sequence ID" value="PRQ20365"/>
    <property type="gene ID" value="RchiOBHm_Chr7g0227381"/>
</dbReference>
<dbReference type="EMBL" id="PDCK01000045">
    <property type="protein sequence ID" value="PRQ20365.1"/>
    <property type="molecule type" value="Genomic_DNA"/>
</dbReference>
<gene>
    <name evidence="2" type="ORF">RchiOBHm_Chr7g0227381</name>
</gene>
<evidence type="ECO:0000313" key="3">
    <source>
        <dbReference type="Proteomes" id="UP000238479"/>
    </source>
</evidence>